<dbReference type="EMBL" id="CAJNNW010034984">
    <property type="protein sequence ID" value="CAE8724979.1"/>
    <property type="molecule type" value="Genomic_DNA"/>
</dbReference>
<evidence type="ECO:0000259" key="1">
    <source>
        <dbReference type="Pfam" id="PF01549"/>
    </source>
</evidence>
<feature type="domain" description="ShKT" evidence="1">
    <location>
        <begin position="90"/>
        <end position="119"/>
    </location>
</feature>
<reference evidence="2" key="1">
    <citation type="submission" date="2021-02" db="EMBL/GenBank/DDBJ databases">
        <authorList>
            <person name="Dougan E. K."/>
            <person name="Rhodes N."/>
            <person name="Thang M."/>
            <person name="Chan C."/>
        </authorList>
    </citation>
    <scope>NUCLEOTIDE SEQUENCE</scope>
</reference>
<sequence length="151" mass="16295">MFQTTQNRKITNPASAAIFLADDECGLDGAAANSGKCALSALQIKGSKAVLDQHQLQQLGASTGGEMSASQGKQQRAKVQGVCLGTNMFCSDADQSSCEFWSSKGCHWSSYMVSTKGYCVGSSMFCKDASMSDCNFWASNGCTWRFDSYWR</sequence>
<name>A0A813LDN6_POLGL</name>
<organism evidence="2 3">
    <name type="scientific">Polarella glacialis</name>
    <name type="common">Dinoflagellate</name>
    <dbReference type="NCBI Taxonomy" id="89957"/>
    <lineage>
        <taxon>Eukaryota</taxon>
        <taxon>Sar</taxon>
        <taxon>Alveolata</taxon>
        <taxon>Dinophyceae</taxon>
        <taxon>Suessiales</taxon>
        <taxon>Suessiaceae</taxon>
        <taxon>Polarella</taxon>
    </lineage>
</organism>
<accession>A0A813LDN6</accession>
<proteinExistence type="predicted"/>
<dbReference type="Pfam" id="PF01549">
    <property type="entry name" value="ShK"/>
    <property type="match status" value="2"/>
</dbReference>
<evidence type="ECO:0000313" key="3">
    <source>
        <dbReference type="Proteomes" id="UP000626109"/>
    </source>
</evidence>
<comment type="caution">
    <text evidence="2">The sequence shown here is derived from an EMBL/GenBank/DDBJ whole genome shotgun (WGS) entry which is preliminary data.</text>
</comment>
<evidence type="ECO:0000313" key="2">
    <source>
        <dbReference type="EMBL" id="CAE8724979.1"/>
    </source>
</evidence>
<feature type="domain" description="ShKT" evidence="1">
    <location>
        <begin position="126"/>
        <end position="146"/>
    </location>
</feature>
<dbReference type="InterPro" id="IPR003582">
    <property type="entry name" value="ShKT_dom"/>
</dbReference>
<protein>
    <recommendedName>
        <fullName evidence="1">ShKT domain-containing protein</fullName>
    </recommendedName>
</protein>
<dbReference type="AlphaFoldDB" id="A0A813LDN6"/>
<dbReference type="Proteomes" id="UP000626109">
    <property type="component" value="Unassembled WGS sequence"/>
</dbReference>
<gene>
    <name evidence="2" type="ORF">PGLA2088_LOCUS43924</name>
</gene>